<evidence type="ECO:0000256" key="3">
    <source>
        <dbReference type="ARBA" id="ARBA00023125"/>
    </source>
</evidence>
<dbReference type="InterPro" id="IPR036864">
    <property type="entry name" value="Zn2-C6_fun-type_DNA-bd_sf"/>
</dbReference>
<dbReference type="PANTHER" id="PTHR37534:SF17">
    <property type="entry name" value="ZN(2)-C6 FUNGAL-TYPE DOMAIN-CONTAINING PROTEIN"/>
    <property type="match status" value="1"/>
</dbReference>
<evidence type="ECO:0000313" key="8">
    <source>
        <dbReference type="EMBL" id="OJJ36974.1"/>
    </source>
</evidence>
<sequence length="436" mass="49201">MTAPGSKNRGCFQCSKRRIICDFGEPTCKKCQKKGIECSGPGRFRFTEGVARRGKLKGCSIPVADGAEEVAFQAQERVVPARIRWRDERPKTIRNKNRNKDKQIDGGQDGDVEVVPRVHEENMSIAPWIPQLNPQTRMFFSHFALEVAPVMVILDNISNGYRDVLLPMACQDEVLQRAINTVAAQHLAGKQPHLQSAADADRAVIISRLRQDSLQASPDRVFNLSTWATLIVLLVGETITGSSEYSHLLHILMCLAQNIGQLQQSPANAFLMQQTHMFQFLGQPLLGETHGIHALGLPIERYLDWMVYDLPPDSEHLHVLHLSRLAFMKASQIYLGRATSNQDQWELLESLKQLISQIDPDAPGSHALVWVCFIAAADSTDPEHRRFFTDRMQMVFDKTRFRNICMAVDSLPAIWSQQGKGRWTEELIRLSPTLIM</sequence>
<dbReference type="CDD" id="cd00067">
    <property type="entry name" value="GAL4"/>
    <property type="match status" value="1"/>
</dbReference>
<evidence type="ECO:0000256" key="6">
    <source>
        <dbReference type="SAM" id="MobiDB-lite"/>
    </source>
</evidence>
<evidence type="ECO:0000256" key="2">
    <source>
        <dbReference type="ARBA" id="ARBA00023015"/>
    </source>
</evidence>
<evidence type="ECO:0000256" key="1">
    <source>
        <dbReference type="ARBA" id="ARBA00004123"/>
    </source>
</evidence>
<evidence type="ECO:0000313" key="9">
    <source>
        <dbReference type="Proteomes" id="UP000184383"/>
    </source>
</evidence>
<comment type="subcellular location">
    <subcellularLocation>
        <location evidence="1">Nucleus</location>
    </subcellularLocation>
</comment>
<dbReference type="GO" id="GO:0045944">
    <property type="term" value="P:positive regulation of transcription by RNA polymerase II"/>
    <property type="evidence" value="ECO:0007669"/>
    <property type="project" value="TreeGrafter"/>
</dbReference>
<keyword evidence="4" id="KW-0804">Transcription</keyword>
<dbReference type="SMART" id="SM00066">
    <property type="entry name" value="GAL4"/>
    <property type="match status" value="1"/>
</dbReference>
<dbReference type="GO" id="GO:0008270">
    <property type="term" value="F:zinc ion binding"/>
    <property type="evidence" value="ECO:0007669"/>
    <property type="project" value="InterPro"/>
</dbReference>
<dbReference type="Proteomes" id="UP000184383">
    <property type="component" value="Unassembled WGS sequence"/>
</dbReference>
<dbReference type="Pfam" id="PF00172">
    <property type="entry name" value="Zn_clus"/>
    <property type="match status" value="1"/>
</dbReference>
<organism evidence="8 9">
    <name type="scientific">Aspergillus wentii DTO 134E9</name>
    <dbReference type="NCBI Taxonomy" id="1073089"/>
    <lineage>
        <taxon>Eukaryota</taxon>
        <taxon>Fungi</taxon>
        <taxon>Dikarya</taxon>
        <taxon>Ascomycota</taxon>
        <taxon>Pezizomycotina</taxon>
        <taxon>Eurotiomycetes</taxon>
        <taxon>Eurotiomycetidae</taxon>
        <taxon>Eurotiales</taxon>
        <taxon>Aspergillaceae</taxon>
        <taxon>Aspergillus</taxon>
        <taxon>Aspergillus subgen. Cremei</taxon>
    </lineage>
</organism>
<dbReference type="InterPro" id="IPR001138">
    <property type="entry name" value="Zn2Cys6_DnaBD"/>
</dbReference>
<keyword evidence="9" id="KW-1185">Reference proteome</keyword>
<dbReference type="InterPro" id="IPR021858">
    <property type="entry name" value="Fun_TF"/>
</dbReference>
<reference evidence="9" key="1">
    <citation type="journal article" date="2017" name="Genome Biol.">
        <title>Comparative genomics reveals high biological diversity and specific adaptations in the industrially and medically important fungal genus Aspergillus.</title>
        <authorList>
            <person name="de Vries R.P."/>
            <person name="Riley R."/>
            <person name="Wiebenga A."/>
            <person name="Aguilar-Osorio G."/>
            <person name="Amillis S."/>
            <person name="Uchima C.A."/>
            <person name="Anderluh G."/>
            <person name="Asadollahi M."/>
            <person name="Askin M."/>
            <person name="Barry K."/>
            <person name="Battaglia E."/>
            <person name="Bayram O."/>
            <person name="Benocci T."/>
            <person name="Braus-Stromeyer S.A."/>
            <person name="Caldana C."/>
            <person name="Canovas D."/>
            <person name="Cerqueira G.C."/>
            <person name="Chen F."/>
            <person name="Chen W."/>
            <person name="Choi C."/>
            <person name="Clum A."/>
            <person name="Dos Santos R.A."/>
            <person name="Damasio A.R."/>
            <person name="Diallinas G."/>
            <person name="Emri T."/>
            <person name="Fekete E."/>
            <person name="Flipphi M."/>
            <person name="Freyberg S."/>
            <person name="Gallo A."/>
            <person name="Gournas C."/>
            <person name="Habgood R."/>
            <person name="Hainaut M."/>
            <person name="Harispe M.L."/>
            <person name="Henrissat B."/>
            <person name="Hilden K.S."/>
            <person name="Hope R."/>
            <person name="Hossain A."/>
            <person name="Karabika E."/>
            <person name="Karaffa L."/>
            <person name="Karanyi Z."/>
            <person name="Krasevec N."/>
            <person name="Kuo A."/>
            <person name="Kusch H."/>
            <person name="LaButti K."/>
            <person name="Lagendijk E.L."/>
            <person name="Lapidus A."/>
            <person name="Levasseur A."/>
            <person name="Lindquist E."/>
            <person name="Lipzen A."/>
            <person name="Logrieco A.F."/>
            <person name="MacCabe A."/>
            <person name="Maekelae M.R."/>
            <person name="Malavazi I."/>
            <person name="Melin P."/>
            <person name="Meyer V."/>
            <person name="Mielnichuk N."/>
            <person name="Miskei M."/>
            <person name="Molnar A.P."/>
            <person name="Mule G."/>
            <person name="Ngan C.Y."/>
            <person name="Orejas M."/>
            <person name="Orosz E."/>
            <person name="Ouedraogo J.P."/>
            <person name="Overkamp K.M."/>
            <person name="Park H.-S."/>
            <person name="Perrone G."/>
            <person name="Piumi F."/>
            <person name="Punt P.J."/>
            <person name="Ram A.F."/>
            <person name="Ramon A."/>
            <person name="Rauscher S."/>
            <person name="Record E."/>
            <person name="Riano-Pachon D.M."/>
            <person name="Robert V."/>
            <person name="Roehrig J."/>
            <person name="Ruller R."/>
            <person name="Salamov A."/>
            <person name="Salih N.S."/>
            <person name="Samson R.A."/>
            <person name="Sandor E."/>
            <person name="Sanguinetti M."/>
            <person name="Schuetze T."/>
            <person name="Sepcic K."/>
            <person name="Shelest E."/>
            <person name="Sherlock G."/>
            <person name="Sophianopoulou V."/>
            <person name="Squina F.M."/>
            <person name="Sun H."/>
            <person name="Susca A."/>
            <person name="Todd R.B."/>
            <person name="Tsang A."/>
            <person name="Unkles S.E."/>
            <person name="van de Wiele N."/>
            <person name="van Rossen-Uffink D."/>
            <person name="Oliveira J.V."/>
            <person name="Vesth T.C."/>
            <person name="Visser J."/>
            <person name="Yu J.-H."/>
            <person name="Zhou M."/>
            <person name="Andersen M.R."/>
            <person name="Archer D.B."/>
            <person name="Baker S.E."/>
            <person name="Benoit I."/>
            <person name="Brakhage A.A."/>
            <person name="Braus G.H."/>
            <person name="Fischer R."/>
            <person name="Frisvad J.C."/>
            <person name="Goldman G.H."/>
            <person name="Houbraken J."/>
            <person name="Oakley B."/>
            <person name="Pocsi I."/>
            <person name="Scazzocchio C."/>
            <person name="Seiboth B."/>
            <person name="vanKuyk P.A."/>
            <person name="Wortman J."/>
            <person name="Dyer P.S."/>
            <person name="Grigoriev I.V."/>
        </authorList>
    </citation>
    <scope>NUCLEOTIDE SEQUENCE [LARGE SCALE GENOMIC DNA]</scope>
    <source>
        <strain evidence="9">DTO 134E9</strain>
    </source>
</reference>
<dbReference type="PROSITE" id="PS00463">
    <property type="entry name" value="ZN2_CY6_FUNGAL_1"/>
    <property type="match status" value="1"/>
</dbReference>
<evidence type="ECO:0000259" key="7">
    <source>
        <dbReference type="PROSITE" id="PS50048"/>
    </source>
</evidence>
<feature type="domain" description="Zn(2)-C6 fungal-type" evidence="7">
    <location>
        <begin position="10"/>
        <end position="39"/>
    </location>
</feature>
<dbReference type="EMBL" id="KV878211">
    <property type="protein sequence ID" value="OJJ36974.1"/>
    <property type="molecule type" value="Genomic_DNA"/>
</dbReference>
<dbReference type="PANTHER" id="PTHR37534">
    <property type="entry name" value="TRANSCRIPTIONAL ACTIVATOR PROTEIN UGA3"/>
    <property type="match status" value="1"/>
</dbReference>
<dbReference type="Pfam" id="PF11951">
    <property type="entry name" value="Fungal_trans_2"/>
    <property type="match status" value="2"/>
</dbReference>
<dbReference type="GO" id="GO:0005634">
    <property type="term" value="C:nucleus"/>
    <property type="evidence" value="ECO:0007669"/>
    <property type="project" value="UniProtKB-SubCell"/>
</dbReference>
<dbReference type="GO" id="GO:0000981">
    <property type="term" value="F:DNA-binding transcription factor activity, RNA polymerase II-specific"/>
    <property type="evidence" value="ECO:0007669"/>
    <property type="project" value="InterPro"/>
</dbReference>
<dbReference type="AlphaFoldDB" id="A0A1L9RPX3"/>
<keyword evidence="2" id="KW-0805">Transcription regulation</keyword>
<keyword evidence="3" id="KW-0238">DNA-binding</keyword>
<accession>A0A1L9RPX3</accession>
<dbReference type="Gene3D" id="4.10.240.10">
    <property type="entry name" value="Zn(2)-C6 fungal-type DNA-binding domain"/>
    <property type="match status" value="1"/>
</dbReference>
<dbReference type="PROSITE" id="PS50048">
    <property type="entry name" value="ZN2_CY6_FUNGAL_2"/>
    <property type="match status" value="1"/>
</dbReference>
<protein>
    <recommendedName>
        <fullName evidence="7">Zn(2)-C6 fungal-type domain-containing protein</fullName>
    </recommendedName>
</protein>
<name>A0A1L9RPX3_ASPWE</name>
<dbReference type="SUPFAM" id="SSF57701">
    <property type="entry name" value="Zn2/Cys6 DNA-binding domain"/>
    <property type="match status" value="1"/>
</dbReference>
<proteinExistence type="predicted"/>
<dbReference type="GO" id="GO:0000976">
    <property type="term" value="F:transcription cis-regulatory region binding"/>
    <property type="evidence" value="ECO:0007669"/>
    <property type="project" value="TreeGrafter"/>
</dbReference>
<dbReference type="STRING" id="1073089.A0A1L9RPX3"/>
<dbReference type="GeneID" id="63750767"/>
<dbReference type="OrthoDB" id="5386330at2759"/>
<keyword evidence="5" id="KW-0539">Nucleus</keyword>
<evidence type="ECO:0000256" key="5">
    <source>
        <dbReference type="ARBA" id="ARBA00023242"/>
    </source>
</evidence>
<evidence type="ECO:0000256" key="4">
    <source>
        <dbReference type="ARBA" id="ARBA00023163"/>
    </source>
</evidence>
<dbReference type="RefSeq" id="XP_040690650.1">
    <property type="nucleotide sequence ID" value="XM_040834919.1"/>
</dbReference>
<feature type="region of interest" description="Disordered" evidence="6">
    <location>
        <begin position="89"/>
        <end position="110"/>
    </location>
</feature>
<gene>
    <name evidence="8" type="ORF">ASPWEDRAFT_38627</name>
</gene>
<dbReference type="VEuPathDB" id="FungiDB:ASPWEDRAFT_38627"/>